<feature type="transmembrane region" description="Helical" evidence="8">
    <location>
        <begin position="382"/>
        <end position="400"/>
    </location>
</feature>
<dbReference type="AlphaFoldDB" id="A0A1M6QVT5"/>
<evidence type="ECO:0000256" key="4">
    <source>
        <dbReference type="ARBA" id="ARBA00022475"/>
    </source>
</evidence>
<dbReference type="InterPro" id="IPR013525">
    <property type="entry name" value="ABC2_TM"/>
</dbReference>
<evidence type="ECO:0000259" key="9">
    <source>
        <dbReference type="PROSITE" id="PS51012"/>
    </source>
</evidence>
<evidence type="ECO:0000256" key="8">
    <source>
        <dbReference type="SAM" id="Phobius"/>
    </source>
</evidence>
<dbReference type="PANTHER" id="PTHR30294">
    <property type="entry name" value="MEMBRANE COMPONENT OF ABC TRANSPORTER YHHJ-RELATED"/>
    <property type="match status" value="1"/>
</dbReference>
<comment type="subcellular location">
    <subcellularLocation>
        <location evidence="1">Cell membrane</location>
        <topology evidence="1">Multi-pass membrane protein</topology>
    </subcellularLocation>
</comment>
<gene>
    <name evidence="10" type="ORF">SAMN02745227_01880</name>
</gene>
<keyword evidence="11" id="KW-1185">Reference proteome</keyword>
<dbReference type="Gene3D" id="3.40.1710.10">
    <property type="entry name" value="abc type-2 transporter like domain"/>
    <property type="match status" value="1"/>
</dbReference>
<dbReference type="STRING" id="1120989.SAMN02745227_01880"/>
<accession>A0A1M6QVT5</accession>
<dbReference type="RefSeq" id="WP_072908246.1">
    <property type="nucleotide sequence ID" value="NZ_FRAI01000024.1"/>
</dbReference>
<keyword evidence="6 8" id="KW-1133">Transmembrane helix</keyword>
<sequence>MKILFIALKDIVILIKDQKSLISLIIAPLILTLILGISLNSLWAQGSSDNPLGTLLVVNNDLEGFFSEILINKVYLSEEFSSKIYVELIDDESQGKERVKQGKAAALVKIPLNFSKDIWEGNPTTIEILGDNGNEFLPPIILNVTETFIDEVSLRLVASQIATEYLTGSEIESEKINLFFQKIERTENKVRIAKDLRFIKTPDTTNPISATGYYSAAMAVMYLLFNANLGGKRILLEKEQGTWQRIKTTQISPLQFILGKTIGIYFSAILQMLVLISATSLIYGVKWGHPISVITFCLVVAFAASGIGIFIAALATSSTSADSLGTFIILVMSAIGGSMWPIYGMPPFMKFLSNFTFNRWALDGFTNIMFFNYPLNNLLNNILYLVIIGILSLSIATLVLSKRVVD</sequence>
<organism evidence="10 11">
    <name type="scientific">Anaerobranca californiensis DSM 14826</name>
    <dbReference type="NCBI Taxonomy" id="1120989"/>
    <lineage>
        <taxon>Bacteria</taxon>
        <taxon>Bacillati</taxon>
        <taxon>Bacillota</taxon>
        <taxon>Clostridia</taxon>
        <taxon>Eubacteriales</taxon>
        <taxon>Proteinivoracaceae</taxon>
        <taxon>Anaerobranca</taxon>
    </lineage>
</organism>
<feature type="transmembrane region" description="Helical" evidence="8">
    <location>
        <begin position="324"/>
        <end position="343"/>
    </location>
</feature>
<dbReference type="Proteomes" id="UP000243547">
    <property type="component" value="Unassembled WGS sequence"/>
</dbReference>
<keyword evidence="4" id="KW-1003">Cell membrane</keyword>
<dbReference type="EMBL" id="FRAI01000024">
    <property type="protein sequence ID" value="SHK24351.1"/>
    <property type="molecule type" value="Genomic_DNA"/>
</dbReference>
<dbReference type="GO" id="GO:0140359">
    <property type="term" value="F:ABC-type transporter activity"/>
    <property type="evidence" value="ECO:0007669"/>
    <property type="project" value="InterPro"/>
</dbReference>
<feature type="transmembrane region" description="Helical" evidence="8">
    <location>
        <begin position="262"/>
        <end position="285"/>
    </location>
</feature>
<dbReference type="GO" id="GO:0005886">
    <property type="term" value="C:plasma membrane"/>
    <property type="evidence" value="ECO:0007669"/>
    <property type="project" value="UniProtKB-SubCell"/>
</dbReference>
<dbReference type="PANTHER" id="PTHR30294:SF48">
    <property type="entry name" value="LINEARMYCIN RESISTANCE PERMEASE PROTEIN LNRM"/>
    <property type="match status" value="1"/>
</dbReference>
<proteinExistence type="inferred from homology"/>
<name>A0A1M6QVT5_9FIRM</name>
<keyword evidence="5 8" id="KW-0812">Transmembrane</keyword>
<reference evidence="11" key="1">
    <citation type="submission" date="2016-11" db="EMBL/GenBank/DDBJ databases">
        <authorList>
            <person name="Varghese N."/>
            <person name="Submissions S."/>
        </authorList>
    </citation>
    <scope>NUCLEOTIDE SEQUENCE [LARGE SCALE GENOMIC DNA]</scope>
    <source>
        <strain evidence="11">DSM 14826</strain>
    </source>
</reference>
<keyword evidence="7 8" id="KW-0472">Membrane</keyword>
<feature type="transmembrane region" description="Helical" evidence="8">
    <location>
        <begin position="291"/>
        <end position="312"/>
    </location>
</feature>
<feature type="transmembrane region" description="Helical" evidence="8">
    <location>
        <begin position="212"/>
        <end position="229"/>
    </location>
</feature>
<dbReference type="OrthoDB" id="266913at2"/>
<evidence type="ECO:0000256" key="7">
    <source>
        <dbReference type="ARBA" id="ARBA00023136"/>
    </source>
</evidence>
<evidence type="ECO:0000313" key="10">
    <source>
        <dbReference type="EMBL" id="SHK24351.1"/>
    </source>
</evidence>
<evidence type="ECO:0000256" key="3">
    <source>
        <dbReference type="ARBA" id="ARBA00022448"/>
    </source>
</evidence>
<comment type="similarity">
    <text evidence="2">Belongs to the ABC-2 integral membrane protein family.</text>
</comment>
<evidence type="ECO:0000256" key="5">
    <source>
        <dbReference type="ARBA" id="ARBA00022692"/>
    </source>
</evidence>
<protein>
    <submittedName>
        <fullName evidence="10">ABC-2 family transporter protein</fullName>
    </submittedName>
</protein>
<dbReference type="PROSITE" id="PS51012">
    <property type="entry name" value="ABC_TM2"/>
    <property type="match status" value="1"/>
</dbReference>
<evidence type="ECO:0000256" key="1">
    <source>
        <dbReference type="ARBA" id="ARBA00004651"/>
    </source>
</evidence>
<dbReference type="InterPro" id="IPR047817">
    <property type="entry name" value="ABC2_TM_bact-type"/>
</dbReference>
<feature type="domain" description="ABC transmembrane type-2" evidence="9">
    <location>
        <begin position="176"/>
        <end position="403"/>
    </location>
</feature>
<feature type="transmembrane region" description="Helical" evidence="8">
    <location>
        <begin position="21"/>
        <end position="43"/>
    </location>
</feature>
<evidence type="ECO:0000256" key="2">
    <source>
        <dbReference type="ARBA" id="ARBA00007783"/>
    </source>
</evidence>
<evidence type="ECO:0000256" key="6">
    <source>
        <dbReference type="ARBA" id="ARBA00022989"/>
    </source>
</evidence>
<keyword evidence="3" id="KW-0813">Transport</keyword>
<dbReference type="InterPro" id="IPR051449">
    <property type="entry name" value="ABC-2_transporter_component"/>
</dbReference>
<evidence type="ECO:0000313" key="11">
    <source>
        <dbReference type="Proteomes" id="UP000243547"/>
    </source>
</evidence>
<dbReference type="Pfam" id="PF12698">
    <property type="entry name" value="ABC2_membrane_3"/>
    <property type="match status" value="1"/>
</dbReference>